<evidence type="ECO:0000256" key="9">
    <source>
        <dbReference type="ARBA" id="ARBA00022827"/>
    </source>
</evidence>
<evidence type="ECO:0000313" key="20">
    <source>
        <dbReference type="EMBL" id="MFC6362999.1"/>
    </source>
</evidence>
<keyword evidence="6 17" id="KW-0561">Oxygen transport</keyword>
<comment type="function">
    <text evidence="14 17">Is involved in NO detoxification in an aerobic process, termed nitric oxide dioxygenase (NOD) reaction that utilizes O(2) and NAD(P)H to convert NO to nitrate, which protects the bacterium from various noxious nitrogen compounds. Therefore, plays a central role in the inducible response to nitrosative stress.</text>
</comment>
<evidence type="ECO:0000256" key="11">
    <source>
        <dbReference type="ARBA" id="ARBA00023002"/>
    </source>
</evidence>
<feature type="site" description="Influences the redox potential of the prosthetic heme and FAD groups" evidence="17">
    <location>
        <position position="84"/>
    </location>
</feature>
<keyword evidence="21" id="KW-1185">Reference proteome</keyword>
<dbReference type="Gene3D" id="3.40.50.80">
    <property type="entry name" value="Nucleotide-binding domain of ferredoxin-NADP reductase (FNR) module"/>
    <property type="match status" value="1"/>
</dbReference>
<comment type="catalytic activity">
    <reaction evidence="15 17">
        <text>2 nitric oxide + NADH + 2 O2 = 2 nitrate + NAD(+) + H(+)</text>
        <dbReference type="Rhea" id="RHEA:19469"/>
        <dbReference type="ChEBI" id="CHEBI:15378"/>
        <dbReference type="ChEBI" id="CHEBI:15379"/>
        <dbReference type="ChEBI" id="CHEBI:16480"/>
        <dbReference type="ChEBI" id="CHEBI:17632"/>
        <dbReference type="ChEBI" id="CHEBI:57540"/>
        <dbReference type="ChEBI" id="CHEBI:57945"/>
        <dbReference type="EC" id="1.14.12.17"/>
    </reaction>
</comment>
<evidence type="ECO:0000256" key="4">
    <source>
        <dbReference type="ARBA" id="ARBA00022575"/>
    </source>
</evidence>
<sequence length="395" mass="43318">MLDSETLALVRSTLPAIANAGPAVAKHFYQRMLSHNPELKNVFNMSNQVSGRQPEALFAALCAYGSHLDNPAALLPAVEKIAQKHASLSISPDQYAIVGEHLLGTIRELLNPGDEVLAAWAKAYGALADIFIGREAQIYQEHEHKPGGWRGTRRFVISDITQQSEVIKSIVLTPQDGKPVADYVAGQYLAVYLQPEGFPYRQIRQYSLTRTANGNDYRIAVRHQPGGKVSGWLHEHAKCGDLLEIAVPGGDFVLDRSLAPAPLTLISAGVGLTPLLAMLHSLAEQSYPAEVNWWHAAENPASHAFRDEVSALGEKLEHFRQLTWYNHPAAGDNDPAHFSGLMDLSQAGEQQVSQHRHYYLCGPAGFMQSVFNQLTAAGVSADHIHYEMFGPHQSL</sequence>
<keyword evidence="11 17" id="KW-0560">Oxidoreductase</keyword>
<organism evidence="20 21">
    <name type="scientific">Tatumella punctata</name>
    <dbReference type="NCBI Taxonomy" id="399969"/>
    <lineage>
        <taxon>Bacteria</taxon>
        <taxon>Pseudomonadati</taxon>
        <taxon>Pseudomonadota</taxon>
        <taxon>Gammaproteobacteria</taxon>
        <taxon>Enterobacterales</taxon>
        <taxon>Erwiniaceae</taxon>
        <taxon>Tatumella</taxon>
    </lineage>
</organism>
<evidence type="ECO:0000256" key="10">
    <source>
        <dbReference type="ARBA" id="ARBA00022857"/>
    </source>
</evidence>
<comment type="cofactor">
    <cofactor evidence="17">
        <name>heme b</name>
        <dbReference type="ChEBI" id="CHEBI:60344"/>
    </cofactor>
    <text evidence="17">Binds 1 heme b (iron(II)-protoporphyrin IX) group per subunit.</text>
</comment>
<dbReference type="Proteomes" id="UP001596215">
    <property type="component" value="Unassembled WGS sequence"/>
</dbReference>
<dbReference type="Gene3D" id="1.10.490.10">
    <property type="entry name" value="Globins"/>
    <property type="match status" value="1"/>
</dbReference>
<dbReference type="InterPro" id="IPR039261">
    <property type="entry name" value="FNR_nucleotide-bd"/>
</dbReference>
<dbReference type="PANTHER" id="PTHR43396">
    <property type="entry name" value="FLAVOHEMOPROTEIN"/>
    <property type="match status" value="1"/>
</dbReference>
<accession>A0ABW1VPL2</accession>
<dbReference type="InterPro" id="IPR001433">
    <property type="entry name" value="OxRdtase_FAD/NAD-bd"/>
</dbReference>
<dbReference type="SUPFAM" id="SSF46458">
    <property type="entry name" value="Globin-like"/>
    <property type="match status" value="1"/>
</dbReference>
<evidence type="ECO:0000256" key="14">
    <source>
        <dbReference type="ARBA" id="ARBA00025094"/>
    </source>
</evidence>
<feature type="region of interest" description="Reductase" evidence="17">
    <location>
        <begin position="147"/>
        <end position="395"/>
    </location>
</feature>
<protein>
    <recommendedName>
        <fullName evidence="17">Flavohemoprotein</fullName>
    </recommendedName>
    <alternativeName>
        <fullName evidence="17">Flavohemoglobin</fullName>
    </alternativeName>
    <alternativeName>
        <fullName evidence="17">Hemoglobin-like protein</fullName>
    </alternativeName>
    <alternativeName>
        <fullName evidence="17">Nitric oxide dioxygenase</fullName>
        <shortName evidence="17">NO oxygenase</shortName>
        <shortName evidence="17">NOD</shortName>
        <ecNumber evidence="17">1.14.12.17</ecNumber>
    </alternativeName>
</protein>
<dbReference type="EC" id="1.14.12.17" evidence="17"/>
<dbReference type="RefSeq" id="WP_212708087.1">
    <property type="nucleotide sequence ID" value="NZ_BAAAFW010000091.1"/>
</dbReference>
<dbReference type="InterPro" id="IPR000971">
    <property type="entry name" value="Globin"/>
</dbReference>
<name>A0ABW1VPL2_9GAMM</name>
<evidence type="ECO:0000256" key="6">
    <source>
        <dbReference type="ARBA" id="ARBA00022621"/>
    </source>
</evidence>
<dbReference type="PROSITE" id="PS51384">
    <property type="entry name" value="FAD_FR"/>
    <property type="match status" value="1"/>
</dbReference>
<dbReference type="Pfam" id="PF00175">
    <property type="entry name" value="NAD_binding_1"/>
    <property type="match status" value="1"/>
</dbReference>
<keyword evidence="4 17" id="KW-0216">Detoxification</keyword>
<reference evidence="21" key="1">
    <citation type="journal article" date="2019" name="Int. J. Syst. Evol. Microbiol.">
        <title>The Global Catalogue of Microorganisms (GCM) 10K type strain sequencing project: providing services to taxonomists for standard genome sequencing and annotation.</title>
        <authorList>
            <consortium name="The Broad Institute Genomics Platform"/>
            <consortium name="The Broad Institute Genome Sequencing Center for Infectious Disease"/>
            <person name="Wu L."/>
            <person name="Ma J."/>
        </authorList>
    </citation>
    <scope>NUCLEOTIDE SEQUENCE [LARGE SCALE GENOMIC DNA]</scope>
    <source>
        <strain evidence="21">CGMCC 4.1530</strain>
    </source>
</reference>
<evidence type="ECO:0000256" key="8">
    <source>
        <dbReference type="ARBA" id="ARBA00022723"/>
    </source>
</evidence>
<dbReference type="CDD" id="cd06184">
    <property type="entry name" value="flavohem_like_fad_nad_binding"/>
    <property type="match status" value="1"/>
</dbReference>
<evidence type="ECO:0000256" key="7">
    <source>
        <dbReference type="ARBA" id="ARBA00022630"/>
    </source>
</evidence>
<dbReference type="Gene3D" id="2.40.30.10">
    <property type="entry name" value="Translation factors"/>
    <property type="match status" value="1"/>
</dbReference>
<feature type="active site" description="Charge relay system" evidence="17">
    <location>
        <position position="135"/>
    </location>
</feature>
<evidence type="ECO:0000256" key="5">
    <source>
        <dbReference type="ARBA" id="ARBA00022617"/>
    </source>
</evidence>
<dbReference type="Pfam" id="PF00970">
    <property type="entry name" value="FAD_binding_6"/>
    <property type="match status" value="1"/>
</dbReference>
<dbReference type="HAMAP" id="MF_01252">
    <property type="entry name" value="Hmp"/>
    <property type="match status" value="1"/>
</dbReference>
<comment type="similarity">
    <text evidence="2 17">Belongs to the globin family. Two-domain flavohemoproteins subfamily.</text>
</comment>
<evidence type="ECO:0000259" key="19">
    <source>
        <dbReference type="PROSITE" id="PS51384"/>
    </source>
</evidence>
<dbReference type="InterPro" id="IPR017927">
    <property type="entry name" value="FAD-bd_FR_type"/>
</dbReference>
<keyword evidence="13 17" id="KW-0520">NAD</keyword>
<dbReference type="PRINTS" id="PR00410">
    <property type="entry name" value="PHEHYDRXLASE"/>
</dbReference>
<evidence type="ECO:0000259" key="18">
    <source>
        <dbReference type="PROSITE" id="PS01033"/>
    </source>
</evidence>
<dbReference type="InterPro" id="IPR009050">
    <property type="entry name" value="Globin-like_sf"/>
</dbReference>
<feature type="domain" description="Globin" evidence="18">
    <location>
        <begin position="1"/>
        <end position="136"/>
    </location>
</feature>
<keyword evidence="12 17" id="KW-0408">Iron</keyword>
<keyword evidence="5 17" id="KW-0349">Heme</keyword>
<evidence type="ECO:0000256" key="13">
    <source>
        <dbReference type="ARBA" id="ARBA00023027"/>
    </source>
</evidence>
<proteinExistence type="inferred from homology"/>
<dbReference type="InterPro" id="IPR023950">
    <property type="entry name" value="Hmp"/>
</dbReference>
<dbReference type="PROSITE" id="PS01033">
    <property type="entry name" value="GLOBIN"/>
    <property type="match status" value="1"/>
</dbReference>
<comment type="similarity">
    <text evidence="1 17">In the C-terminal section; belongs to the flavoprotein pyridine nucleotide cytochrome reductase family.</text>
</comment>
<comment type="caution">
    <text evidence="20">The sequence shown here is derived from an EMBL/GenBank/DDBJ whole genome shotgun (WGS) entry which is preliminary data.</text>
</comment>
<evidence type="ECO:0000256" key="3">
    <source>
        <dbReference type="ARBA" id="ARBA00022448"/>
    </source>
</evidence>
<gene>
    <name evidence="20" type="primary">hmpA</name>
    <name evidence="17" type="synonym">hmp</name>
    <name evidence="20" type="ORF">ACFP73_12985</name>
</gene>
<keyword evidence="10 17" id="KW-0521">NADP</keyword>
<dbReference type="Pfam" id="PF00042">
    <property type="entry name" value="Globin"/>
    <property type="match status" value="1"/>
</dbReference>
<evidence type="ECO:0000313" key="21">
    <source>
        <dbReference type="Proteomes" id="UP001596215"/>
    </source>
</evidence>
<dbReference type="InterPro" id="IPR008333">
    <property type="entry name" value="Cbr1-like_FAD-bd_dom"/>
</dbReference>
<keyword evidence="8 17" id="KW-0479">Metal-binding</keyword>
<dbReference type="SUPFAM" id="SSF52343">
    <property type="entry name" value="Ferredoxin reductase-like, C-terminal NADP-linked domain"/>
    <property type="match status" value="1"/>
</dbReference>
<keyword evidence="9 17" id="KW-0274">FAD</keyword>
<feature type="domain" description="FAD-binding FR-type" evidence="19">
    <location>
        <begin position="150"/>
        <end position="255"/>
    </location>
</feature>
<evidence type="ECO:0000256" key="15">
    <source>
        <dbReference type="ARBA" id="ARBA00048649"/>
    </source>
</evidence>
<dbReference type="NCBIfam" id="NF009805">
    <property type="entry name" value="PRK13289.1"/>
    <property type="match status" value="1"/>
</dbReference>
<evidence type="ECO:0000256" key="12">
    <source>
        <dbReference type="ARBA" id="ARBA00023004"/>
    </source>
</evidence>
<dbReference type="EMBL" id="JBHSUC010000018">
    <property type="protein sequence ID" value="MFC6362999.1"/>
    <property type="molecule type" value="Genomic_DNA"/>
</dbReference>
<dbReference type="InterPro" id="IPR017938">
    <property type="entry name" value="Riboflavin_synthase-like_b-brl"/>
</dbReference>
<feature type="binding site" evidence="17">
    <location>
        <position position="188"/>
    </location>
    <ligand>
        <name>FAD</name>
        <dbReference type="ChEBI" id="CHEBI:57692"/>
    </ligand>
</feature>
<evidence type="ECO:0000256" key="16">
    <source>
        <dbReference type="ARBA" id="ARBA00049433"/>
    </source>
</evidence>
<comment type="domain">
    <text evidence="17">Consists of two distinct domains; an N-terminal heme-containing oxygen-binding domain and a C-terminal reductase domain with binding sites for FAD and NAD(P)H.</text>
</comment>
<dbReference type="InterPro" id="IPR012292">
    <property type="entry name" value="Globin/Proto"/>
</dbReference>
<feature type="site" description="Influences the redox potential of the prosthetic heme and FAD groups" evidence="17">
    <location>
        <position position="387"/>
    </location>
</feature>
<feature type="site" description="Involved in heme-bound ligand stabilization and O-O bond activation" evidence="17">
    <location>
        <position position="29"/>
    </location>
</feature>
<dbReference type="PANTHER" id="PTHR43396:SF3">
    <property type="entry name" value="FLAVOHEMOPROTEIN"/>
    <property type="match status" value="1"/>
</dbReference>
<comment type="catalytic activity">
    <reaction evidence="16 17">
        <text>2 nitric oxide + NADPH + 2 O2 = 2 nitrate + NADP(+) + H(+)</text>
        <dbReference type="Rhea" id="RHEA:19465"/>
        <dbReference type="ChEBI" id="CHEBI:15378"/>
        <dbReference type="ChEBI" id="CHEBI:15379"/>
        <dbReference type="ChEBI" id="CHEBI:16480"/>
        <dbReference type="ChEBI" id="CHEBI:17632"/>
        <dbReference type="ChEBI" id="CHEBI:57783"/>
        <dbReference type="ChEBI" id="CHEBI:58349"/>
        <dbReference type="EC" id="1.14.12.17"/>
    </reaction>
</comment>
<dbReference type="SUPFAM" id="SSF63380">
    <property type="entry name" value="Riboflavin synthase domain-like"/>
    <property type="match status" value="1"/>
</dbReference>
<keyword evidence="7 17" id="KW-0285">Flavoprotein</keyword>
<feature type="active site" description="Charge relay system" evidence="17">
    <location>
        <position position="95"/>
    </location>
</feature>
<evidence type="ECO:0000256" key="17">
    <source>
        <dbReference type="HAMAP-Rule" id="MF_01252"/>
    </source>
</evidence>
<feature type="binding site" evidence="17">
    <location>
        <begin position="204"/>
        <end position="207"/>
    </location>
    <ligand>
        <name>FAD</name>
        <dbReference type="ChEBI" id="CHEBI:57692"/>
    </ligand>
</feature>
<dbReference type="GO" id="GO:0008941">
    <property type="term" value="F:nitric oxide dioxygenase NAD(P)H activity"/>
    <property type="evidence" value="ECO:0007669"/>
    <property type="project" value="UniProtKB-EC"/>
</dbReference>
<evidence type="ECO:0000256" key="2">
    <source>
        <dbReference type="ARBA" id="ARBA00008414"/>
    </source>
</evidence>
<comment type="cofactor">
    <cofactor evidence="17">
        <name>FAD</name>
        <dbReference type="ChEBI" id="CHEBI:57692"/>
    </cofactor>
    <text evidence="17">Binds 1 FAD per subunit.</text>
</comment>
<evidence type="ECO:0000256" key="1">
    <source>
        <dbReference type="ARBA" id="ARBA00006401"/>
    </source>
</evidence>
<comment type="caution">
    <text evidence="17">Lacks conserved residue(s) required for the propagation of feature annotation.</text>
</comment>
<keyword evidence="3 17" id="KW-0813">Transport</keyword>
<feature type="binding site" description="proximal binding residue" evidence="17">
    <location>
        <position position="85"/>
    </location>
    <ligand>
        <name>heme b</name>
        <dbReference type="ChEBI" id="CHEBI:60344"/>
    </ligand>
    <ligandPart>
        <name>Fe</name>
        <dbReference type="ChEBI" id="CHEBI:18248"/>
    </ligandPart>
</feature>
<feature type="binding site" evidence="17">
    <location>
        <begin position="269"/>
        <end position="274"/>
    </location>
    <ligand>
        <name>NADP(+)</name>
        <dbReference type="ChEBI" id="CHEBI:58349"/>
    </ligand>
</feature>